<proteinExistence type="predicted"/>
<keyword evidence="2" id="KW-1185">Reference proteome</keyword>
<dbReference type="Proteomes" id="UP000245250">
    <property type="component" value="Chromosome"/>
</dbReference>
<reference evidence="1 2" key="1">
    <citation type="submission" date="2018-05" db="EMBL/GenBank/DDBJ databases">
        <title>Genome sequencing of Flavobacterium sp. HYN0056.</title>
        <authorList>
            <person name="Yi H."/>
            <person name="Baek C."/>
        </authorList>
    </citation>
    <scope>NUCLEOTIDE SEQUENCE [LARGE SCALE GENOMIC DNA]</scope>
    <source>
        <strain evidence="1 2">HYN0056</strain>
    </source>
</reference>
<evidence type="ECO:0000313" key="2">
    <source>
        <dbReference type="Proteomes" id="UP000245250"/>
    </source>
</evidence>
<gene>
    <name evidence="1" type="ORF">HYN56_12665</name>
</gene>
<protein>
    <submittedName>
        <fullName evidence="1">Uncharacterized protein</fullName>
    </submittedName>
</protein>
<evidence type="ECO:0000313" key="1">
    <source>
        <dbReference type="EMBL" id="AWK05034.1"/>
    </source>
</evidence>
<accession>A0A2S1YLS4</accession>
<dbReference type="AlphaFoldDB" id="A0A2S1YLS4"/>
<dbReference type="EMBL" id="CP029255">
    <property type="protein sequence ID" value="AWK05034.1"/>
    <property type="molecule type" value="Genomic_DNA"/>
</dbReference>
<organism evidence="1 2">
    <name type="scientific">Flavobacterium crocinum</name>
    <dbReference type="NCBI Taxonomy" id="2183896"/>
    <lineage>
        <taxon>Bacteria</taxon>
        <taxon>Pseudomonadati</taxon>
        <taxon>Bacteroidota</taxon>
        <taxon>Flavobacteriia</taxon>
        <taxon>Flavobacteriales</taxon>
        <taxon>Flavobacteriaceae</taxon>
        <taxon>Flavobacterium</taxon>
    </lineage>
</organism>
<dbReference type="KEGG" id="fcr:HYN56_12665"/>
<sequence length="106" mass="11804">MFPLLIAIGTADYKVFFLSTNYHNICHSDEGGISARNSTKIGRVVSRRFSEFGGYTLCVPVVETTGYVFNQYAFILFCHLDEGKITLETPQRLAVFSKKKPNASSA</sequence>
<name>A0A2S1YLS4_9FLAO</name>